<dbReference type="GO" id="GO:0043165">
    <property type="term" value="P:Gram-negative-bacterium-type cell outer membrane assembly"/>
    <property type="evidence" value="ECO:0007669"/>
    <property type="project" value="UniProtKB-UniRule"/>
</dbReference>
<dbReference type="GO" id="GO:0030288">
    <property type="term" value="C:outer membrane-bounded periplasmic space"/>
    <property type="evidence" value="ECO:0007669"/>
    <property type="project" value="TreeGrafter"/>
</dbReference>
<protein>
    <recommendedName>
        <fullName evidence="4">Lipopolysaccharide export system protein LptA</fullName>
    </recommendedName>
</protein>
<sequence length="203" mass="21625" precursor="true">MLLSRLSLCCLLPLAFGPGAAWAAKADRSQPIVMEADRPGTLDYQRQVLVFNGNAVITQGTMVLRADRIEMREMADGYRAASAIGLPGKPATWRQKRDGPADEVVEGSAERIEFDGKADTLRFIGNGAVRRLRGGNVVDEINGATIVWDNLAEVFKVEGGAVTPANPSGRVRVTLTPRAEAASAPPAPVPAALQPSRTLPSPR</sequence>
<dbReference type="EMBL" id="SACR01000001">
    <property type="protein sequence ID" value="RVU49097.1"/>
    <property type="molecule type" value="Genomic_DNA"/>
</dbReference>
<dbReference type="RefSeq" id="WP_128226738.1">
    <property type="nucleotide sequence ID" value="NZ_SACR01000001.1"/>
</dbReference>
<evidence type="ECO:0000313" key="7">
    <source>
        <dbReference type="EMBL" id="RVU49097.1"/>
    </source>
</evidence>
<keyword evidence="2 4" id="KW-0732">Signal</keyword>
<dbReference type="Gene3D" id="2.60.450.10">
    <property type="entry name" value="Lipopolysaccharide (LPS) transport protein A like domain"/>
    <property type="match status" value="1"/>
</dbReference>
<name>A0A437RQN7_9BURK</name>
<evidence type="ECO:0000256" key="2">
    <source>
        <dbReference type="ARBA" id="ARBA00022729"/>
    </source>
</evidence>
<dbReference type="Proteomes" id="UP000285575">
    <property type="component" value="Unassembled WGS sequence"/>
</dbReference>
<dbReference type="NCBIfam" id="TIGR03002">
    <property type="entry name" value="outer_YhbN_LptA"/>
    <property type="match status" value="1"/>
</dbReference>
<keyword evidence="8" id="KW-1185">Reference proteome</keyword>
<dbReference type="PANTHER" id="PTHR36504:SF1">
    <property type="entry name" value="LIPOPOLYSACCHARIDE EXPORT SYSTEM PROTEIN LPTA"/>
    <property type="match status" value="1"/>
</dbReference>
<keyword evidence="1 4" id="KW-0813">Transport</keyword>
<dbReference type="InterPro" id="IPR052037">
    <property type="entry name" value="LPS_export_LptA"/>
</dbReference>
<reference evidence="7 8" key="1">
    <citation type="submission" date="2019-01" db="EMBL/GenBank/DDBJ databases">
        <authorList>
            <person name="Chen W.-M."/>
        </authorList>
    </citation>
    <scope>NUCLEOTIDE SEQUENCE [LARGE SCALE GENOMIC DNA]</scope>
    <source>
        <strain evidence="7 8">KYPY4</strain>
    </source>
</reference>
<feature type="domain" description="Organic solvent tolerance-like N-terminal" evidence="6">
    <location>
        <begin position="41"/>
        <end position="149"/>
    </location>
</feature>
<dbReference type="GO" id="GO:0001530">
    <property type="term" value="F:lipopolysaccharide binding"/>
    <property type="evidence" value="ECO:0007669"/>
    <property type="project" value="InterPro"/>
</dbReference>
<dbReference type="AlphaFoldDB" id="A0A437RQN7"/>
<feature type="compositionally biased region" description="Low complexity" evidence="5">
    <location>
        <begin position="178"/>
        <end position="195"/>
    </location>
</feature>
<dbReference type="InterPro" id="IPR014340">
    <property type="entry name" value="LptA"/>
</dbReference>
<evidence type="ECO:0000256" key="1">
    <source>
        <dbReference type="ARBA" id="ARBA00022448"/>
    </source>
</evidence>
<feature type="signal peptide" evidence="4">
    <location>
        <begin position="1"/>
        <end position="23"/>
    </location>
</feature>
<evidence type="ECO:0000256" key="3">
    <source>
        <dbReference type="ARBA" id="ARBA00022764"/>
    </source>
</evidence>
<dbReference type="OrthoDB" id="5294855at2"/>
<organism evidence="7 8">
    <name type="scientific">Rubrivivax rivuli</name>
    <dbReference type="NCBI Taxonomy" id="1862385"/>
    <lineage>
        <taxon>Bacteria</taxon>
        <taxon>Pseudomonadati</taxon>
        <taxon>Pseudomonadota</taxon>
        <taxon>Betaproteobacteria</taxon>
        <taxon>Burkholderiales</taxon>
        <taxon>Sphaerotilaceae</taxon>
        <taxon>Rubrivivax</taxon>
    </lineage>
</organism>
<dbReference type="Pfam" id="PF03968">
    <property type="entry name" value="LptD_N"/>
    <property type="match status" value="1"/>
</dbReference>
<accession>A0A437RQN7</accession>
<dbReference type="GO" id="GO:0015920">
    <property type="term" value="P:lipopolysaccharide transport"/>
    <property type="evidence" value="ECO:0007669"/>
    <property type="project" value="UniProtKB-UniRule"/>
</dbReference>
<feature type="region of interest" description="Disordered" evidence="5">
    <location>
        <begin position="178"/>
        <end position="203"/>
    </location>
</feature>
<comment type="subunit">
    <text evidence="4">Component of the lipopolysaccharide transport and assembly complex.</text>
</comment>
<feature type="chain" id="PRO_5019594977" description="Lipopolysaccharide export system protein LptA" evidence="4">
    <location>
        <begin position="24"/>
        <end position="203"/>
    </location>
</feature>
<dbReference type="HAMAP" id="MF_01914">
    <property type="entry name" value="LPS_assembly_LptA"/>
    <property type="match status" value="1"/>
</dbReference>
<comment type="caution">
    <text evidence="7">The sequence shown here is derived from an EMBL/GenBank/DDBJ whole genome shotgun (WGS) entry which is preliminary data.</text>
</comment>
<comment type="similarity">
    <text evidence="4">Belongs to the LptA family.</text>
</comment>
<comment type="subcellular location">
    <subcellularLocation>
        <location evidence="4">Periplasm</location>
    </subcellularLocation>
</comment>
<dbReference type="GO" id="GO:0017089">
    <property type="term" value="F:glycolipid transfer activity"/>
    <property type="evidence" value="ECO:0007669"/>
    <property type="project" value="TreeGrafter"/>
</dbReference>
<evidence type="ECO:0000313" key="8">
    <source>
        <dbReference type="Proteomes" id="UP000285575"/>
    </source>
</evidence>
<comment type="function">
    <text evidence="4">Involved in the assembly of lipopolysaccharide (LPS). Required for the translocation of LPS from the inner membrane to the outer membrane.</text>
</comment>
<proteinExistence type="inferred from homology"/>
<evidence type="ECO:0000259" key="6">
    <source>
        <dbReference type="Pfam" id="PF03968"/>
    </source>
</evidence>
<evidence type="ECO:0000256" key="4">
    <source>
        <dbReference type="HAMAP-Rule" id="MF_01914"/>
    </source>
</evidence>
<dbReference type="GO" id="GO:0009279">
    <property type="term" value="C:cell outer membrane"/>
    <property type="evidence" value="ECO:0007669"/>
    <property type="project" value="TreeGrafter"/>
</dbReference>
<gene>
    <name evidence="4 7" type="primary">lptA</name>
    <name evidence="7" type="ORF">EOE66_00470</name>
</gene>
<dbReference type="PANTHER" id="PTHR36504">
    <property type="entry name" value="LIPOPOLYSACCHARIDE EXPORT SYSTEM PROTEIN LPTA"/>
    <property type="match status" value="1"/>
</dbReference>
<dbReference type="InterPro" id="IPR005653">
    <property type="entry name" value="OstA-like_N"/>
</dbReference>
<keyword evidence="3 4" id="KW-0574">Periplasm</keyword>
<evidence type="ECO:0000256" key="5">
    <source>
        <dbReference type="SAM" id="MobiDB-lite"/>
    </source>
</evidence>